<proteinExistence type="predicted"/>
<dbReference type="Gene3D" id="3.40.50.300">
    <property type="entry name" value="P-loop containing nucleotide triphosphate hydrolases"/>
    <property type="match status" value="1"/>
</dbReference>
<dbReference type="Proteomes" id="UP001447516">
    <property type="component" value="Unassembled WGS sequence"/>
</dbReference>
<keyword evidence="3" id="KW-1185">Reference proteome</keyword>
<dbReference type="RefSeq" id="WP_346226274.1">
    <property type="nucleotide sequence ID" value="NZ_JBDJAW010000010.1"/>
</dbReference>
<protein>
    <submittedName>
        <fullName evidence="2">AAA family ATPase</fullName>
    </submittedName>
</protein>
<gene>
    <name evidence="2" type="ORF">AAH991_14275</name>
</gene>
<dbReference type="InterPro" id="IPR003593">
    <property type="entry name" value="AAA+_ATPase"/>
</dbReference>
<dbReference type="PANTHER" id="PTHR37291:SF1">
    <property type="entry name" value="TYPE IV METHYL-DIRECTED RESTRICTION ENZYME ECOKMCRB SUBUNIT"/>
    <property type="match status" value="1"/>
</dbReference>
<dbReference type="Pfam" id="PF07728">
    <property type="entry name" value="AAA_5"/>
    <property type="match status" value="1"/>
</dbReference>
<feature type="domain" description="AAA+ ATPase" evidence="1">
    <location>
        <begin position="505"/>
        <end position="702"/>
    </location>
</feature>
<evidence type="ECO:0000313" key="2">
    <source>
        <dbReference type="EMBL" id="MEN3536279.1"/>
    </source>
</evidence>
<evidence type="ECO:0000313" key="3">
    <source>
        <dbReference type="Proteomes" id="UP001447516"/>
    </source>
</evidence>
<evidence type="ECO:0000259" key="1">
    <source>
        <dbReference type="SMART" id="SM00382"/>
    </source>
</evidence>
<dbReference type="InterPro" id="IPR052934">
    <property type="entry name" value="Methyl-DNA_Rec/Restrict_Enz"/>
</dbReference>
<dbReference type="SUPFAM" id="SSF52540">
    <property type="entry name" value="P-loop containing nucleoside triphosphate hydrolases"/>
    <property type="match status" value="1"/>
</dbReference>
<accession>A0ABV0ALZ2</accession>
<sequence>MTEHIIHYEGRDYDLVPSTGRVICSGRGYALHHLEDCTHLEGGAQETWRFYDDPDGLTWRRLIDSAPSADRQSRREFAAKAGLLNGQGAPITSTCESCLLKPISGTRILPLDEAFAQFDRTSVADRVAQAKDDIERTQRDFPRDGWTSMPLERYALGVDDYKNAFCYRLEFGTRAIANITGGSARKHLIFLQKKDKTWYHDAAYSNEQAAWAAVRQGFVDAFDAVEAGNLQVVDEIDALRSGASVAAKACYVYFPHRLLPIFGKDHVHHFIRLLSDHDPKHLGRFAAIELLKKITDDTGLFTGWHTLEIARFLYWWSDPRQGFSMVKISPGKEGVHWEECLAGGYICVGWDEIGDLTAFTSEEEFMDTFRVVYANVYGNQSKMTAKARELWRLTQLKPGDRVIANRGTHEVLGLGTVTDPGYIWNDERAEQRHTVTVDWDTSYAQTLPEPEKRWGMVTVADVPQRLWRVILSNDRTAPEIEPTTMPVPITIEDPYLTKLADALERKGQAVLYGPPGTGKTYTSLRFAVWWLSTRLGHGLSPADTDYGSTEFRATLDRLATRQGRAAAYLTQVTFHPAYGYEDFIEGFRPVDDGAAGLRLSLVDGVFKRICQTAEQDPGNPYLLLIDEINRGDMPKIFGELITLLERDKRGLALILPQSGQEFRVPQNVYVLGTMNTADRSIRLLDSALRRRFSFVELLPDTSVLEGFHVGKVHLADLLRELNLRVLRELGRERQIGHSFFLTGGSPINDETVLGAVIRDEILPLLQEYAYDDFSMLARFLGADIVDVVGHRLHDLNDDELLDALYAELQVDASQR</sequence>
<name>A0ABV0ALZ2_9ACTN</name>
<dbReference type="PANTHER" id="PTHR37291">
    <property type="entry name" value="5-METHYLCYTOSINE-SPECIFIC RESTRICTION ENZYME B"/>
    <property type="match status" value="1"/>
</dbReference>
<dbReference type="EMBL" id="JBDJAW010000010">
    <property type="protein sequence ID" value="MEN3536279.1"/>
    <property type="molecule type" value="Genomic_DNA"/>
</dbReference>
<organism evidence="2 3">
    <name type="scientific">Microbispora maris</name>
    <dbReference type="NCBI Taxonomy" id="3144104"/>
    <lineage>
        <taxon>Bacteria</taxon>
        <taxon>Bacillati</taxon>
        <taxon>Actinomycetota</taxon>
        <taxon>Actinomycetes</taxon>
        <taxon>Streptosporangiales</taxon>
        <taxon>Streptosporangiaceae</taxon>
        <taxon>Microbispora</taxon>
    </lineage>
</organism>
<reference evidence="2 3" key="1">
    <citation type="submission" date="2024-05" db="EMBL/GenBank/DDBJ databases">
        <title>Microbispora sp.ZYX-F-249.</title>
        <authorList>
            <person name="Xie H."/>
        </authorList>
    </citation>
    <scope>NUCLEOTIDE SEQUENCE [LARGE SCALE GENOMIC DNA]</scope>
    <source>
        <strain evidence="2 3">ZYX-F-249</strain>
    </source>
</reference>
<dbReference type="SMART" id="SM00382">
    <property type="entry name" value="AAA"/>
    <property type="match status" value="1"/>
</dbReference>
<comment type="caution">
    <text evidence="2">The sequence shown here is derived from an EMBL/GenBank/DDBJ whole genome shotgun (WGS) entry which is preliminary data.</text>
</comment>
<dbReference type="InterPro" id="IPR011704">
    <property type="entry name" value="ATPase_dyneun-rel_AAA"/>
</dbReference>
<dbReference type="InterPro" id="IPR027417">
    <property type="entry name" value="P-loop_NTPase"/>
</dbReference>